<dbReference type="SUPFAM" id="SSF51905">
    <property type="entry name" value="FAD/NAD(P)-binding domain"/>
    <property type="match status" value="1"/>
</dbReference>
<dbReference type="Pfam" id="PF01266">
    <property type="entry name" value="DAO"/>
    <property type="match status" value="1"/>
</dbReference>
<name>A0ABV2JC35_9FIRM</name>
<dbReference type="RefSeq" id="WP_354369532.1">
    <property type="nucleotide sequence ID" value="NZ_JBEPMA010000022.1"/>
</dbReference>
<comment type="caution">
    <text evidence="2">The sequence shown here is derived from an EMBL/GenBank/DDBJ whole genome shotgun (WGS) entry which is preliminary data.</text>
</comment>
<organism evidence="2 3">
    <name type="scientific">Peptoniphilus olsenii</name>
    <dbReference type="NCBI Taxonomy" id="411570"/>
    <lineage>
        <taxon>Bacteria</taxon>
        <taxon>Bacillati</taxon>
        <taxon>Bacillota</taxon>
        <taxon>Tissierellia</taxon>
        <taxon>Tissierellales</taxon>
        <taxon>Peptoniphilaceae</taxon>
        <taxon>Peptoniphilus</taxon>
    </lineage>
</organism>
<dbReference type="PANTHER" id="PTHR13847:SF201">
    <property type="entry name" value="PUTATIBE OXIDOREDUCTASE"/>
    <property type="match status" value="1"/>
</dbReference>
<dbReference type="InterPro" id="IPR006076">
    <property type="entry name" value="FAD-dep_OxRdtase"/>
</dbReference>
<sequence length="129" mass="14316">MKLHVGKLYRSDITKSSKIKNTDINKILENEILIVGGGISGSLCAYRLSKEGYKVTLIEENEIASGSTAANTGLIQYMSDEGVNYYIDKIGKDDAIKFYDMSVKAVDTLIDINKDFGSETKNYFEVKKA</sequence>
<proteinExistence type="predicted"/>
<dbReference type="EMBL" id="JBEPMA010000022">
    <property type="protein sequence ID" value="MET3618344.1"/>
    <property type="molecule type" value="Genomic_DNA"/>
</dbReference>
<reference evidence="2 3" key="1">
    <citation type="submission" date="2024-06" db="EMBL/GenBank/DDBJ databases">
        <title>Genomic Encyclopedia of Type Strains, Phase IV (KMG-IV): sequencing the most valuable type-strain genomes for metagenomic binning, comparative biology and taxonomic classification.</title>
        <authorList>
            <person name="Goeker M."/>
        </authorList>
    </citation>
    <scope>NUCLEOTIDE SEQUENCE [LARGE SCALE GENOMIC DNA]</scope>
    <source>
        <strain evidence="2 3">DSM 21460</strain>
    </source>
</reference>
<evidence type="ECO:0000313" key="3">
    <source>
        <dbReference type="Proteomes" id="UP001549162"/>
    </source>
</evidence>
<protein>
    <submittedName>
        <fullName evidence="2">Flavin-dependent dehydrogenase</fullName>
    </submittedName>
</protein>
<dbReference type="InterPro" id="IPR036188">
    <property type="entry name" value="FAD/NAD-bd_sf"/>
</dbReference>
<gene>
    <name evidence="2" type="ORF">ABID14_001983</name>
</gene>
<dbReference type="Gene3D" id="3.50.50.60">
    <property type="entry name" value="FAD/NAD(P)-binding domain"/>
    <property type="match status" value="1"/>
</dbReference>
<accession>A0ABV2JC35</accession>
<dbReference type="PANTHER" id="PTHR13847">
    <property type="entry name" value="SARCOSINE DEHYDROGENASE-RELATED"/>
    <property type="match status" value="1"/>
</dbReference>
<keyword evidence="3" id="KW-1185">Reference proteome</keyword>
<dbReference type="Proteomes" id="UP001549162">
    <property type="component" value="Unassembled WGS sequence"/>
</dbReference>
<evidence type="ECO:0000259" key="1">
    <source>
        <dbReference type="Pfam" id="PF01266"/>
    </source>
</evidence>
<evidence type="ECO:0000313" key="2">
    <source>
        <dbReference type="EMBL" id="MET3618344.1"/>
    </source>
</evidence>
<feature type="domain" description="FAD dependent oxidoreductase" evidence="1">
    <location>
        <begin position="32"/>
        <end position="116"/>
    </location>
</feature>